<keyword evidence="1" id="KW-0812">Transmembrane</keyword>
<protein>
    <submittedName>
        <fullName evidence="2">Predicted membrane protein</fullName>
    </submittedName>
</protein>
<dbReference type="Pfam" id="PF10067">
    <property type="entry name" value="DUF2306"/>
    <property type="match status" value="1"/>
</dbReference>
<dbReference type="EMBL" id="FXTU01000001">
    <property type="protein sequence ID" value="SMP01579.1"/>
    <property type="molecule type" value="Genomic_DNA"/>
</dbReference>
<comment type="caution">
    <text evidence="2">The sequence shown here is derived from an EMBL/GenBank/DDBJ whole genome shotgun (WGS) entry which is preliminary data.</text>
</comment>
<reference evidence="2" key="1">
    <citation type="submission" date="2017-05" db="EMBL/GenBank/DDBJ databases">
        <authorList>
            <person name="Varghese N."/>
            <person name="Submissions S."/>
        </authorList>
    </citation>
    <scope>NUCLEOTIDE SEQUENCE</scope>
    <source>
        <strain evidence="2">DSM 45262</strain>
    </source>
</reference>
<dbReference type="InterPro" id="IPR018750">
    <property type="entry name" value="DUF2306_membrane"/>
</dbReference>
<accession>A0AA45WIY7</accession>
<feature type="transmembrane region" description="Helical" evidence="1">
    <location>
        <begin position="116"/>
        <end position="136"/>
    </location>
</feature>
<keyword evidence="1" id="KW-1133">Transmembrane helix</keyword>
<dbReference type="AlphaFoldDB" id="A0AA45WIY7"/>
<evidence type="ECO:0000313" key="3">
    <source>
        <dbReference type="Proteomes" id="UP001157946"/>
    </source>
</evidence>
<dbReference type="Proteomes" id="UP001157946">
    <property type="component" value="Unassembled WGS sequence"/>
</dbReference>
<evidence type="ECO:0000256" key="1">
    <source>
        <dbReference type="SAM" id="Phobius"/>
    </source>
</evidence>
<gene>
    <name evidence="2" type="ORF">SAMN06265361_101267</name>
</gene>
<feature type="transmembrane region" description="Helical" evidence="1">
    <location>
        <begin position="48"/>
        <end position="69"/>
    </location>
</feature>
<proteinExistence type="predicted"/>
<feature type="transmembrane region" description="Helical" evidence="1">
    <location>
        <begin position="178"/>
        <end position="199"/>
    </location>
</feature>
<organism evidence="2 3">
    <name type="scientific">Laceyella tengchongensis</name>
    <dbReference type="NCBI Taxonomy" id="574699"/>
    <lineage>
        <taxon>Bacteria</taxon>
        <taxon>Bacillati</taxon>
        <taxon>Bacillota</taxon>
        <taxon>Bacilli</taxon>
        <taxon>Bacillales</taxon>
        <taxon>Thermoactinomycetaceae</taxon>
        <taxon>Laceyella</taxon>
    </lineage>
</organism>
<keyword evidence="3" id="KW-1185">Reference proteome</keyword>
<keyword evidence="1" id="KW-0472">Membrane</keyword>
<evidence type="ECO:0000313" key="2">
    <source>
        <dbReference type="EMBL" id="SMP01579.1"/>
    </source>
</evidence>
<name>A0AA45WIY7_9BACL</name>
<feature type="transmembrane region" description="Helical" evidence="1">
    <location>
        <begin position="89"/>
        <end position="110"/>
    </location>
</feature>
<dbReference type="RefSeq" id="WP_284723853.1">
    <property type="nucleotide sequence ID" value="NZ_FXTU01000001.1"/>
</dbReference>
<sequence length="205" mass="23713">MKRKLFIAILCFIAMMWVLHTLSKNFMVDPSFDSFLTKKDVALTNQEIWILMIRAHILLALVALIAGPIGLSKRIRVRFAPVHKWSGRIYVLSILLNFFPSLYVSFFASGGMPSTIGFLLLNTLWIVSTVFGYTSIKKKNMVQHTKWIIRSLFLSFANMTIYMIVAVTHHGFKLEYGLAYSIAVWLSWMVNLLIAEWTIRRKLIY</sequence>
<feature type="transmembrane region" description="Helical" evidence="1">
    <location>
        <begin position="148"/>
        <end position="172"/>
    </location>
</feature>